<dbReference type="InterPro" id="IPR036873">
    <property type="entry name" value="Rhodanese-like_dom_sf"/>
</dbReference>
<dbReference type="EMBL" id="FP929054">
    <property type="protein sequence ID" value="CBL24512.1"/>
    <property type="molecule type" value="Genomic_DNA"/>
</dbReference>
<keyword evidence="2" id="KW-0808">Transferase</keyword>
<dbReference type="SUPFAM" id="SSF52821">
    <property type="entry name" value="Rhodanese/Cell cycle control phosphatase"/>
    <property type="match status" value="1"/>
</dbReference>
<reference evidence="2 3" key="2">
    <citation type="submission" date="2010-03" db="EMBL/GenBank/DDBJ databases">
        <authorList>
            <person name="Pajon A."/>
        </authorList>
    </citation>
    <scope>NUCLEOTIDE SEQUENCE [LARGE SCALE GENOMIC DNA]</scope>
    <source>
        <strain evidence="2 3">A2-162</strain>
    </source>
</reference>
<dbReference type="Gene3D" id="3.40.250.10">
    <property type="entry name" value="Rhodanese-like domain"/>
    <property type="match status" value="1"/>
</dbReference>
<dbReference type="AlphaFoldDB" id="D4LUQ4"/>
<dbReference type="GO" id="GO:0016740">
    <property type="term" value="F:transferase activity"/>
    <property type="evidence" value="ECO:0007669"/>
    <property type="project" value="UniProtKB-KW"/>
</dbReference>
<reference evidence="2 3" key="1">
    <citation type="submission" date="2010-03" db="EMBL/GenBank/DDBJ databases">
        <title>The genome sequence of Ruminococcus obeum A2-162.</title>
        <authorList>
            <consortium name="metaHIT consortium -- http://www.metahit.eu/"/>
            <person name="Pajon A."/>
            <person name="Turner K."/>
            <person name="Parkhill J."/>
            <person name="Duncan S."/>
            <person name="Flint H."/>
        </authorList>
    </citation>
    <scope>NUCLEOTIDE SEQUENCE [LARGE SCALE GENOMIC DNA]</scope>
    <source>
        <strain evidence="2 3">A2-162</strain>
    </source>
</reference>
<organism evidence="2 3">
    <name type="scientific">Blautia obeum A2-162</name>
    <dbReference type="NCBI Taxonomy" id="657314"/>
    <lineage>
        <taxon>Bacteria</taxon>
        <taxon>Bacillati</taxon>
        <taxon>Bacillota</taxon>
        <taxon>Clostridia</taxon>
        <taxon>Lachnospirales</taxon>
        <taxon>Lachnospiraceae</taxon>
        <taxon>Blautia</taxon>
    </lineage>
</organism>
<dbReference type="CDD" id="cd00158">
    <property type="entry name" value="RHOD"/>
    <property type="match status" value="1"/>
</dbReference>
<protein>
    <submittedName>
        <fullName evidence="2">Rhodanese-related sulfurtransferase</fullName>
    </submittedName>
</protein>
<dbReference type="PATRIC" id="fig|657314.3.peg.3205"/>
<keyword evidence="3" id="KW-1185">Reference proteome</keyword>
<dbReference type="PANTHER" id="PTHR43031">
    <property type="entry name" value="FAD-DEPENDENT OXIDOREDUCTASE"/>
    <property type="match status" value="1"/>
</dbReference>
<accession>D4LUQ4</accession>
<evidence type="ECO:0000313" key="3">
    <source>
        <dbReference type="Proteomes" id="UP000008955"/>
    </source>
</evidence>
<dbReference type="HOGENOM" id="CLU_089574_13_2_9"/>
<feature type="domain" description="Rhodanese" evidence="1">
    <location>
        <begin position="40"/>
        <end position="126"/>
    </location>
</feature>
<dbReference type="SMART" id="SM00450">
    <property type="entry name" value="RHOD"/>
    <property type="match status" value="1"/>
</dbReference>
<dbReference type="Pfam" id="PF00581">
    <property type="entry name" value="Rhodanese"/>
    <property type="match status" value="1"/>
</dbReference>
<sequence>MEADETAHTKRQGHMINKKGRFVMFPIETISAKMLDYYVGRSDALIIDLRDTVSYHKSHVKGAVNVPYGELENGYAFPKEKMIVFYCDRGGASMAAAREFVRRGYKTRSVIGGFAAYRGRNLVISR</sequence>
<evidence type="ECO:0000259" key="1">
    <source>
        <dbReference type="PROSITE" id="PS50206"/>
    </source>
</evidence>
<dbReference type="PANTHER" id="PTHR43031:SF1">
    <property type="entry name" value="PYRIDINE NUCLEOTIDE-DISULPHIDE OXIDOREDUCTASE"/>
    <property type="match status" value="1"/>
</dbReference>
<dbReference type="KEGG" id="rob:CK5_33120"/>
<evidence type="ECO:0000313" key="2">
    <source>
        <dbReference type="EMBL" id="CBL24512.1"/>
    </source>
</evidence>
<dbReference type="PROSITE" id="PS50206">
    <property type="entry name" value="RHODANESE_3"/>
    <property type="match status" value="1"/>
</dbReference>
<gene>
    <name evidence="2" type="ORF">CK5_33120</name>
</gene>
<dbReference type="InterPro" id="IPR001763">
    <property type="entry name" value="Rhodanese-like_dom"/>
</dbReference>
<dbReference type="Proteomes" id="UP000008955">
    <property type="component" value="Chromosome"/>
</dbReference>
<proteinExistence type="predicted"/>
<dbReference type="InterPro" id="IPR050229">
    <property type="entry name" value="GlpE_sulfurtransferase"/>
</dbReference>
<name>D4LUQ4_9FIRM</name>